<sequence length="371" mass="42734">MTQFLEVVKFHIDAYGRITCSYMRCMDLNWNLIEGTSSRQFDEEDDMFGMFNDLQVLIEQEEETEEGRLEDEMSRNIGVDIDKDTTNIFLDLLNEARSKGSSSVGDNLGTSQPSMTLTPRRRVQSRLLELECYVISNGRILMTICPSVEKPISPHIVHFSQAIGFFALDFNDQAMNRFVEHQMLDTFKEFQATISGTSKSTATSRRLVPTHHTYWRNHGRTRLLDRSSLTIIAAAQNFYNDSMSSLSKEGNWWTVWSCSNKLLTKIGKLGSSKELQSLRVFLKLESSKKAWIFKGASNFEGVLELGSSKKLQSSRVFLKLKTWKKACIFEEASIFEDVLKVEDLEESLYLQRSFNLRWSEFRSSRLVDFKS</sequence>
<evidence type="ECO:0000313" key="1">
    <source>
        <dbReference type="EMBL" id="KAA0026290.1"/>
    </source>
</evidence>
<protein>
    <submittedName>
        <fullName evidence="1">CACTA en-spm transposon protein</fullName>
    </submittedName>
</protein>
<evidence type="ECO:0000313" key="3">
    <source>
        <dbReference type="Proteomes" id="UP000321393"/>
    </source>
</evidence>
<proteinExistence type="predicted"/>
<organism evidence="1 3">
    <name type="scientific">Cucumis melo var. makuwa</name>
    <name type="common">Oriental melon</name>
    <dbReference type="NCBI Taxonomy" id="1194695"/>
    <lineage>
        <taxon>Eukaryota</taxon>
        <taxon>Viridiplantae</taxon>
        <taxon>Streptophyta</taxon>
        <taxon>Embryophyta</taxon>
        <taxon>Tracheophyta</taxon>
        <taxon>Spermatophyta</taxon>
        <taxon>Magnoliopsida</taxon>
        <taxon>eudicotyledons</taxon>
        <taxon>Gunneridae</taxon>
        <taxon>Pentapetalae</taxon>
        <taxon>rosids</taxon>
        <taxon>fabids</taxon>
        <taxon>Cucurbitales</taxon>
        <taxon>Cucurbitaceae</taxon>
        <taxon>Benincaseae</taxon>
        <taxon>Cucumis</taxon>
    </lineage>
</organism>
<dbReference type="Proteomes" id="UP000321393">
    <property type="component" value="Unassembled WGS sequence"/>
</dbReference>
<gene>
    <name evidence="2" type="ORF">E5676_scaffold305G00210</name>
    <name evidence="1" type="ORF">E6C27_scaffold19G002960</name>
</gene>
<evidence type="ECO:0000313" key="2">
    <source>
        <dbReference type="EMBL" id="TYK21486.1"/>
    </source>
</evidence>
<evidence type="ECO:0000313" key="4">
    <source>
        <dbReference type="Proteomes" id="UP000321947"/>
    </source>
</evidence>
<name>A0A5A7SJB0_CUCMM</name>
<reference evidence="3 4" key="1">
    <citation type="submission" date="2019-08" db="EMBL/GenBank/DDBJ databases">
        <title>Draft genome sequences of two oriental melons (Cucumis melo L. var makuwa).</title>
        <authorList>
            <person name="Kwon S.-Y."/>
        </authorList>
    </citation>
    <scope>NUCLEOTIDE SEQUENCE [LARGE SCALE GENOMIC DNA]</scope>
    <source>
        <strain evidence="4">cv. Chang Bougi</strain>
        <strain evidence="3">cv. SW 3</strain>
        <tissue evidence="1">Leaf</tissue>
    </source>
</reference>
<accession>A0A5A7SJB0</accession>
<dbReference type="Proteomes" id="UP000321947">
    <property type="component" value="Unassembled WGS sequence"/>
</dbReference>
<dbReference type="EMBL" id="SSTD01005647">
    <property type="protein sequence ID" value="TYK21486.1"/>
    <property type="molecule type" value="Genomic_DNA"/>
</dbReference>
<comment type="caution">
    <text evidence="1">The sequence shown here is derived from an EMBL/GenBank/DDBJ whole genome shotgun (WGS) entry which is preliminary data.</text>
</comment>
<dbReference type="EMBL" id="SSTE01022979">
    <property type="protein sequence ID" value="KAA0026290.1"/>
    <property type="molecule type" value="Genomic_DNA"/>
</dbReference>
<dbReference type="AlphaFoldDB" id="A0A5A7SJB0"/>